<dbReference type="GO" id="GO:0004497">
    <property type="term" value="F:monooxygenase activity"/>
    <property type="evidence" value="ECO:0007669"/>
    <property type="project" value="UniProtKB-KW"/>
</dbReference>
<evidence type="ECO:0000256" key="6">
    <source>
        <dbReference type="PIRSR" id="PIRSR000337-1"/>
    </source>
</evidence>
<organism evidence="8">
    <name type="scientific">Methylobacterium bullatum</name>
    <dbReference type="NCBI Taxonomy" id="570505"/>
    <lineage>
        <taxon>Bacteria</taxon>
        <taxon>Pseudomonadati</taxon>
        <taxon>Pseudomonadota</taxon>
        <taxon>Alphaproteobacteria</taxon>
        <taxon>Hyphomicrobiales</taxon>
        <taxon>Methylobacteriaceae</taxon>
        <taxon>Methylobacterium</taxon>
    </lineage>
</organism>
<feature type="domain" description="Luciferase-like" evidence="7">
    <location>
        <begin position="29"/>
        <end position="381"/>
    </location>
</feature>
<proteinExistence type="inferred from homology"/>
<dbReference type="AlphaFoldDB" id="A0A679JID8"/>
<comment type="similarity">
    <text evidence="5">Belongs to the NtaA/SnaA/DszA monooxygenase family.</text>
</comment>
<dbReference type="PIRSF" id="PIRSF000337">
    <property type="entry name" value="NTA_MOA"/>
    <property type="match status" value="1"/>
</dbReference>
<evidence type="ECO:0000313" key="8">
    <source>
        <dbReference type="EMBL" id="CAA2107201.1"/>
    </source>
</evidence>
<keyword evidence="2 6" id="KW-0288">FMN</keyword>
<keyword evidence="4 8" id="KW-0503">Monooxygenase</keyword>
<dbReference type="EC" id="1.14.-.-" evidence="8"/>
<sequence>MSKTLLIGMVFGNGYGAQPGAWRMPGVDPTGFTNFDTLVHYAQMAERGKFQFLFMPDFPTLKPDTGTDAQQLNIEPMMTLAAVARGTDRIGMVATGSTTFSEPFNLARQFKALDLMNHGRTGWNAVPTSDPAIAANFGRALPPRGEKYERLHEFVQIVQALWGSWGRDAWLHDQASGRFADMAQIRPVNLRGRHLATSGTLALPPSEQGQPVIFQAGGGDLGLEVAGRYASGVIGAVFSMEDAKAQRDALRDAAERAGRDPDEIKFFAGLMTTIAPDRRAALDRRIAMSGHSFEPRIGYLGQMIGLALDPTQLDRPLSAAQRAAARPSPQDPRSVHALRIAREGWSLRDVLAHGVIDYHPMIVGPAVEAADHMQTWFEAGACDGFWLCPDVYEDGLPKLVDELVPILQQRGLFHHDYEGTTLRDHLGVPAQYGRDPRLS</sequence>
<dbReference type="NCBIfam" id="TIGR03860">
    <property type="entry name" value="FMN_nitrolo"/>
    <property type="match status" value="1"/>
</dbReference>
<keyword evidence="3 8" id="KW-0560">Oxidoreductase</keyword>
<accession>A0A679JID8</accession>
<dbReference type="SUPFAM" id="SSF51679">
    <property type="entry name" value="Bacterial luciferase-like"/>
    <property type="match status" value="1"/>
</dbReference>
<keyword evidence="1 6" id="KW-0285">Flavoprotein</keyword>
<evidence type="ECO:0000256" key="4">
    <source>
        <dbReference type="ARBA" id="ARBA00023033"/>
    </source>
</evidence>
<dbReference type="GO" id="GO:0016705">
    <property type="term" value="F:oxidoreductase activity, acting on paired donors, with incorporation or reduction of molecular oxygen"/>
    <property type="evidence" value="ECO:0007669"/>
    <property type="project" value="InterPro"/>
</dbReference>
<dbReference type="EMBL" id="LR743504">
    <property type="protein sequence ID" value="CAA2107201.1"/>
    <property type="molecule type" value="Genomic_DNA"/>
</dbReference>
<reference evidence="8" key="1">
    <citation type="submission" date="2019-12" db="EMBL/GenBank/DDBJ databases">
        <authorList>
            <person name="Cremers G."/>
        </authorList>
    </citation>
    <scope>NUCLEOTIDE SEQUENCE</scope>
    <source>
        <strain evidence="8">Mbul1</strain>
    </source>
</reference>
<dbReference type="PANTHER" id="PTHR30011">
    <property type="entry name" value="ALKANESULFONATE MONOOXYGENASE-RELATED"/>
    <property type="match status" value="1"/>
</dbReference>
<name>A0A679JID8_9HYPH</name>
<dbReference type="InterPro" id="IPR016215">
    <property type="entry name" value="NTA_MOA"/>
</dbReference>
<dbReference type="InterPro" id="IPR011251">
    <property type="entry name" value="Luciferase-like_dom"/>
</dbReference>
<gene>
    <name evidence="8" type="primary">moxC</name>
    <name evidence="8" type="ORF">MBUL_04044</name>
</gene>
<dbReference type="PANTHER" id="PTHR30011:SF16">
    <property type="entry name" value="C2H2 FINGER DOMAIN TRANSCRIPTION FACTOR (EUROFUNG)-RELATED"/>
    <property type="match status" value="1"/>
</dbReference>
<feature type="binding site" evidence="6">
    <location>
        <position position="95"/>
    </location>
    <ligand>
        <name>FMN</name>
        <dbReference type="ChEBI" id="CHEBI:58210"/>
    </ligand>
</feature>
<dbReference type="Pfam" id="PF00296">
    <property type="entry name" value="Bac_luciferase"/>
    <property type="match status" value="1"/>
</dbReference>
<protein>
    <submittedName>
        <fullName evidence="8">Monooxygenase MoxC</fullName>
        <ecNumber evidence="8">1.14.-.-</ecNumber>
    </submittedName>
</protein>
<feature type="binding site" evidence="6">
    <location>
        <position position="57"/>
    </location>
    <ligand>
        <name>FMN</name>
        <dbReference type="ChEBI" id="CHEBI:58210"/>
    </ligand>
</feature>
<feature type="binding site" evidence="6">
    <location>
        <position position="148"/>
    </location>
    <ligand>
        <name>FMN</name>
        <dbReference type="ChEBI" id="CHEBI:58210"/>
    </ligand>
</feature>
<evidence type="ECO:0000256" key="5">
    <source>
        <dbReference type="ARBA" id="ARBA00033748"/>
    </source>
</evidence>
<evidence type="ECO:0000256" key="2">
    <source>
        <dbReference type="ARBA" id="ARBA00022643"/>
    </source>
</evidence>
<evidence type="ECO:0000256" key="1">
    <source>
        <dbReference type="ARBA" id="ARBA00022630"/>
    </source>
</evidence>
<dbReference type="InterPro" id="IPR051260">
    <property type="entry name" value="Diverse_substr_monoxygenases"/>
</dbReference>
<dbReference type="Gene3D" id="3.20.20.30">
    <property type="entry name" value="Luciferase-like domain"/>
    <property type="match status" value="1"/>
</dbReference>
<dbReference type="InterPro" id="IPR036661">
    <property type="entry name" value="Luciferase-like_sf"/>
</dbReference>
<evidence type="ECO:0000256" key="3">
    <source>
        <dbReference type="ARBA" id="ARBA00023002"/>
    </source>
</evidence>
<evidence type="ECO:0000259" key="7">
    <source>
        <dbReference type="Pfam" id="PF00296"/>
    </source>
</evidence>